<evidence type="ECO:0000313" key="1">
    <source>
        <dbReference type="EMBL" id="SFS30639.1"/>
    </source>
</evidence>
<dbReference type="RefSeq" id="WP_090222136.1">
    <property type="nucleotide sequence ID" value="NZ_FOZP01000001.1"/>
</dbReference>
<dbReference type="EMBL" id="FOZP01000001">
    <property type="protein sequence ID" value="SFS30639.1"/>
    <property type="molecule type" value="Genomic_DNA"/>
</dbReference>
<evidence type="ECO:0000313" key="2">
    <source>
        <dbReference type="Proteomes" id="UP000199312"/>
    </source>
</evidence>
<dbReference type="OrthoDB" id="1098939at2"/>
<reference evidence="2" key="1">
    <citation type="submission" date="2016-10" db="EMBL/GenBank/DDBJ databases">
        <authorList>
            <person name="Varghese N."/>
            <person name="Submissions S."/>
        </authorList>
    </citation>
    <scope>NUCLEOTIDE SEQUENCE [LARGE SCALE GENOMIC DNA]</scope>
    <source>
        <strain evidence="2">DSM 24450</strain>
    </source>
</reference>
<gene>
    <name evidence="1" type="ORF">SAMN04488006_0463</name>
</gene>
<dbReference type="Proteomes" id="UP000199312">
    <property type="component" value="Unassembled WGS sequence"/>
</dbReference>
<protein>
    <submittedName>
        <fullName evidence="1">Uncharacterized protein</fullName>
    </submittedName>
</protein>
<dbReference type="AlphaFoldDB" id="A0A1I6NRY6"/>
<organism evidence="1 2">
    <name type="scientific">Lutibacter maritimus</name>
    <dbReference type="NCBI Taxonomy" id="593133"/>
    <lineage>
        <taxon>Bacteria</taxon>
        <taxon>Pseudomonadati</taxon>
        <taxon>Bacteroidota</taxon>
        <taxon>Flavobacteriia</taxon>
        <taxon>Flavobacteriales</taxon>
        <taxon>Flavobacteriaceae</taxon>
        <taxon>Lutibacter</taxon>
    </lineage>
</organism>
<name>A0A1I6NRY6_9FLAO</name>
<keyword evidence="2" id="KW-1185">Reference proteome</keyword>
<accession>A0A1I6NRY6</accession>
<sequence>MGGFNFRTDSFKQFLKDKESQIHIRTESGIQETDNFKNLHRCIATYHRERPIQDFTAILISKDEISNLITDFSDKLFKTLDENECIINNHLLFDGNLDLIKVERKEIKNNNDARKYYLELSCEVCVFLINPKGVHYFVDGKDVGEAIFFTTDALNTYNELKDITKIIEIFDEYRSHLKVKNNYYKFFASKSTKSSLCKHLIDNPTKKQYEDFNNEHKQLLENKPEDRFRDDLRMYLTKNLKATVLSKEYILENFKRLDIFINDDFGELYLIEVKWVGVSIHSLGQKIGTCYEAKDINPNAVLQTVDYIRQLNNERKNIKLAYLAVFDARNEDLPDTVDVFDEKHLIEDLSKYYPRFKKIPDFKVINQHPS</sequence>
<proteinExistence type="predicted"/>
<dbReference type="STRING" id="593133.SAMN04488006_0463"/>